<dbReference type="Gene3D" id="1.10.1200.10">
    <property type="entry name" value="ACP-like"/>
    <property type="match status" value="1"/>
</dbReference>
<evidence type="ECO:0000313" key="3">
    <source>
        <dbReference type="Proteomes" id="UP001204851"/>
    </source>
</evidence>
<name>A0ABT1BJM7_9BURK</name>
<dbReference type="PANTHER" id="PTHR12788">
    <property type="entry name" value="PROTEIN-TYROSINE SULFOTRANSFERASE 2"/>
    <property type="match status" value="1"/>
</dbReference>
<dbReference type="Gene3D" id="3.40.50.300">
    <property type="entry name" value="P-loop containing nucleotide triphosphate hydrolases"/>
    <property type="match status" value="1"/>
</dbReference>
<organism evidence="2 3">
    <name type="scientific">Ideonella oryzae</name>
    <dbReference type="NCBI Taxonomy" id="2937441"/>
    <lineage>
        <taxon>Bacteria</taxon>
        <taxon>Pseudomonadati</taxon>
        <taxon>Pseudomonadota</taxon>
        <taxon>Betaproteobacteria</taxon>
        <taxon>Burkholderiales</taxon>
        <taxon>Sphaerotilaceae</taxon>
        <taxon>Ideonella</taxon>
    </lineage>
</organism>
<dbReference type="InterPro" id="IPR027417">
    <property type="entry name" value="P-loop_NTPase"/>
</dbReference>
<comment type="caution">
    <text evidence="2">The sequence shown here is derived from an EMBL/GenBank/DDBJ whole genome shotgun (WGS) entry which is preliminary data.</text>
</comment>
<dbReference type="EMBL" id="JAMXMC010000003">
    <property type="protein sequence ID" value="MCO5976411.1"/>
    <property type="molecule type" value="Genomic_DNA"/>
</dbReference>
<dbReference type="SUPFAM" id="SSF47336">
    <property type="entry name" value="ACP-like"/>
    <property type="match status" value="1"/>
</dbReference>
<keyword evidence="1" id="KW-0808">Transferase</keyword>
<protein>
    <submittedName>
        <fullName evidence="2">Sulfotransferase</fullName>
    </submittedName>
</protein>
<dbReference type="InterPro" id="IPR036736">
    <property type="entry name" value="ACP-like_sf"/>
</dbReference>
<gene>
    <name evidence="2" type="ORF">M0L44_06730</name>
</gene>
<evidence type="ECO:0000313" key="2">
    <source>
        <dbReference type="EMBL" id="MCO5976411.1"/>
    </source>
</evidence>
<dbReference type="InterPro" id="IPR026634">
    <property type="entry name" value="TPST-like"/>
</dbReference>
<dbReference type="Proteomes" id="UP001204851">
    <property type="component" value="Unassembled WGS sequence"/>
</dbReference>
<reference evidence="2 3" key="1">
    <citation type="submission" date="2022-06" db="EMBL/GenBank/DDBJ databases">
        <title>Ideonella sp. NS12-5 Genome sequencing and assembly.</title>
        <authorList>
            <person name="Jung Y."/>
        </authorList>
    </citation>
    <scope>NUCLEOTIDE SEQUENCE [LARGE SCALE GENOMIC DNA]</scope>
    <source>
        <strain evidence="2 3">NS12-5</strain>
    </source>
</reference>
<sequence length="435" mass="48317">MMHTVESVEPKIIEIVEELTEDWDIDLDGGVGSATTMIGDIGFASIDFIQLVVAIEGAYKQKLGFQDLLMQNGAYVDDLSVRQIATFVAGRLNGAAPAPAPAAAPVKAAAPATVVTSVPDSERVTPEKLARFRASIARRTLSGDNKPKNPPALFVLSPPRSGSTLLRVILAGSSKLFGPPELHLLPYATMGDRLKALSGEHTGHLLDGTVRALMQLHGWEAEQARAFVSRCEQENMSTKAFYRLLQEPLKGEKLLVDKTPSYVIDVDILKRIEVDFENSLFIHLLRHPCGMIRSYEESKLQRLMPMVQESSFGARELAELTWLTAQLNTLEFAKQVPKERWLTLRYEDIVCSPETSIRQICDFAKIPYEDAMINPYEEMDQRMTDGVDNASKMSGDLKFHLHNAINPEAAVRWKQFYTDGILGAQTLEIARSLGY</sequence>
<dbReference type="Pfam" id="PF13469">
    <property type="entry name" value="Sulfotransfer_3"/>
    <property type="match status" value="1"/>
</dbReference>
<keyword evidence="3" id="KW-1185">Reference proteome</keyword>
<dbReference type="SUPFAM" id="SSF52540">
    <property type="entry name" value="P-loop containing nucleoside triphosphate hydrolases"/>
    <property type="match status" value="1"/>
</dbReference>
<dbReference type="PANTHER" id="PTHR12788:SF10">
    <property type="entry name" value="PROTEIN-TYROSINE SULFOTRANSFERASE"/>
    <property type="match status" value="1"/>
</dbReference>
<accession>A0ABT1BJM7</accession>
<dbReference type="RefSeq" id="WP_252768875.1">
    <property type="nucleotide sequence ID" value="NZ_JAMXMC010000003.1"/>
</dbReference>
<evidence type="ECO:0000256" key="1">
    <source>
        <dbReference type="ARBA" id="ARBA00022679"/>
    </source>
</evidence>
<proteinExistence type="predicted"/>